<dbReference type="Proteomes" id="UP000625711">
    <property type="component" value="Unassembled WGS sequence"/>
</dbReference>
<dbReference type="AlphaFoldDB" id="A0A834MDX9"/>
<proteinExistence type="predicted"/>
<reference evidence="2" key="1">
    <citation type="submission" date="2020-08" db="EMBL/GenBank/DDBJ databases">
        <title>Genome sequencing and assembly of the red palm weevil Rhynchophorus ferrugineus.</title>
        <authorList>
            <person name="Dias G.B."/>
            <person name="Bergman C.M."/>
            <person name="Manee M."/>
        </authorList>
    </citation>
    <scope>NUCLEOTIDE SEQUENCE</scope>
    <source>
        <strain evidence="2">AA-2017</strain>
        <tissue evidence="2">Whole larva</tissue>
    </source>
</reference>
<comment type="caution">
    <text evidence="2">The sequence shown here is derived from an EMBL/GenBank/DDBJ whole genome shotgun (WGS) entry which is preliminary data.</text>
</comment>
<organism evidence="2 3">
    <name type="scientific">Rhynchophorus ferrugineus</name>
    <name type="common">Red palm weevil</name>
    <name type="synonym">Curculio ferrugineus</name>
    <dbReference type="NCBI Taxonomy" id="354439"/>
    <lineage>
        <taxon>Eukaryota</taxon>
        <taxon>Metazoa</taxon>
        <taxon>Ecdysozoa</taxon>
        <taxon>Arthropoda</taxon>
        <taxon>Hexapoda</taxon>
        <taxon>Insecta</taxon>
        <taxon>Pterygota</taxon>
        <taxon>Neoptera</taxon>
        <taxon>Endopterygota</taxon>
        <taxon>Coleoptera</taxon>
        <taxon>Polyphaga</taxon>
        <taxon>Cucujiformia</taxon>
        <taxon>Curculionidae</taxon>
        <taxon>Dryophthorinae</taxon>
        <taxon>Rhynchophorus</taxon>
    </lineage>
</organism>
<evidence type="ECO:0000313" key="3">
    <source>
        <dbReference type="Proteomes" id="UP000625711"/>
    </source>
</evidence>
<name>A0A834MDX9_RHYFE</name>
<sequence>MQSGQGGRGPPRPGGTWSPLPFRPQSPYGPSPPPRLTSPSVNMFAGRMPVCPRPRWPVPPPGVSPPPGPKPFRLPMHPVSISCVYLRVT</sequence>
<evidence type="ECO:0000256" key="1">
    <source>
        <dbReference type="SAM" id="MobiDB-lite"/>
    </source>
</evidence>
<evidence type="ECO:0000313" key="2">
    <source>
        <dbReference type="EMBL" id="KAF7274649.1"/>
    </source>
</evidence>
<accession>A0A834MDX9</accession>
<keyword evidence="3" id="KW-1185">Reference proteome</keyword>
<dbReference type="EMBL" id="JAACXV010012423">
    <property type="protein sequence ID" value="KAF7274649.1"/>
    <property type="molecule type" value="Genomic_DNA"/>
</dbReference>
<protein>
    <submittedName>
        <fullName evidence="2">Uncharacterized protein</fullName>
    </submittedName>
</protein>
<feature type="region of interest" description="Disordered" evidence="1">
    <location>
        <begin position="1"/>
        <end position="41"/>
    </location>
</feature>
<feature type="compositionally biased region" description="Pro residues" evidence="1">
    <location>
        <begin position="21"/>
        <end position="36"/>
    </location>
</feature>
<gene>
    <name evidence="2" type="ORF">GWI33_012694</name>
</gene>